<sequence length="557" mass="61000">MSDGDNTRSSTTDDVDVLIVGLGPTGATAANLLGRAGIRTMVVERDIDIYPRQRAIASDEDAHRIWQGLGLFDRMLETMSTDVRVHLRHRDRTFLTTYSAKSYDQGVPGMAFYHQPELERILREGISRFPCVTVAAGLDAVGITQDAEGVEVTLRPVDGGGERTVRARYVIDADGGSSPVRKMLGIALPGRHIQEQWFDIQLRAWYDLPTEAPLDFTFLSDPYRPGVDCPCPMGYHRIEFRVNEGETIDYLQSEAGLRALLAERGIDYDRVEIHRSWAYTFHIRQAEHWSRGRVFLAGDAAHIMPPFAGQGVSSGVRDVANLCWKLDAVITGDADPALLETYEPERRPNVVALTRFSLRIGRIVMLRNPTAARVRDAMFLAASRTPGLRSWLSRMGIKPMYALGTRRGFFTENPGRGSLAGAFVKQPWVVVSGSTPVRLDTLTGGRWTWIGFPDAPIPPALARAGVAEIVLEPASALATHRVPTGHVVDGEGILERQFRRAGAAGVLVRPDGFVFGSDRELTASDHDRVARVVVAATAGDSTHQAPTLLATDGTAAS</sequence>
<dbReference type="OrthoDB" id="8670884at2"/>
<gene>
    <name evidence="3" type="ORF">SAMN05444374_10640</name>
</gene>
<evidence type="ECO:0000259" key="2">
    <source>
        <dbReference type="Pfam" id="PF01494"/>
    </source>
</evidence>
<dbReference type="Proteomes" id="UP000182054">
    <property type="component" value="Unassembled WGS sequence"/>
</dbReference>
<dbReference type="Gene3D" id="3.50.50.60">
    <property type="entry name" value="FAD/NAD(P)-binding domain"/>
    <property type="match status" value="1"/>
</dbReference>
<dbReference type="GO" id="GO:0008688">
    <property type="term" value="F:3-(3-hydroxyphenyl)propionate hydroxylase activity"/>
    <property type="evidence" value="ECO:0007669"/>
    <property type="project" value="TreeGrafter"/>
</dbReference>
<dbReference type="GeneID" id="85485760"/>
<evidence type="ECO:0000256" key="1">
    <source>
        <dbReference type="ARBA" id="ARBA00023002"/>
    </source>
</evidence>
<dbReference type="EMBL" id="FOJN01000006">
    <property type="protein sequence ID" value="SFA50365.1"/>
    <property type="molecule type" value="Genomic_DNA"/>
</dbReference>
<dbReference type="GO" id="GO:0071949">
    <property type="term" value="F:FAD binding"/>
    <property type="evidence" value="ECO:0007669"/>
    <property type="project" value="InterPro"/>
</dbReference>
<dbReference type="InterPro" id="IPR036188">
    <property type="entry name" value="FAD/NAD-bd_sf"/>
</dbReference>
<dbReference type="PRINTS" id="PR00420">
    <property type="entry name" value="RNGMNOXGNASE"/>
</dbReference>
<dbReference type="Pfam" id="PF01494">
    <property type="entry name" value="FAD_binding_3"/>
    <property type="match status" value="1"/>
</dbReference>
<evidence type="ECO:0000313" key="4">
    <source>
        <dbReference type="Proteomes" id="UP000182054"/>
    </source>
</evidence>
<accession>A0A1I0TF36</accession>
<dbReference type="SUPFAM" id="SSF51905">
    <property type="entry name" value="FAD/NAD(P)-binding domain"/>
    <property type="match status" value="1"/>
</dbReference>
<dbReference type="RefSeq" id="WP_068364067.1">
    <property type="nucleotide sequence ID" value="NZ_FOJN01000006.1"/>
</dbReference>
<organism evidence="3 4">
    <name type="scientific">Rhodococcoides kroppenstedtii</name>
    <dbReference type="NCBI Taxonomy" id="293050"/>
    <lineage>
        <taxon>Bacteria</taxon>
        <taxon>Bacillati</taxon>
        <taxon>Actinomycetota</taxon>
        <taxon>Actinomycetes</taxon>
        <taxon>Mycobacteriales</taxon>
        <taxon>Nocardiaceae</taxon>
        <taxon>Rhodococcoides</taxon>
    </lineage>
</organism>
<dbReference type="GO" id="GO:0019622">
    <property type="term" value="P:3-(3-hydroxy)phenylpropionate catabolic process"/>
    <property type="evidence" value="ECO:0007669"/>
    <property type="project" value="TreeGrafter"/>
</dbReference>
<dbReference type="AlphaFoldDB" id="A0A1I0TF36"/>
<dbReference type="InterPro" id="IPR002938">
    <property type="entry name" value="FAD-bd"/>
</dbReference>
<proteinExistence type="predicted"/>
<protein>
    <submittedName>
        <fullName evidence="3">3-(3-hydroxy-phenyl)propionate hydroxylase</fullName>
    </submittedName>
</protein>
<reference evidence="3 4" key="1">
    <citation type="submission" date="2016-10" db="EMBL/GenBank/DDBJ databases">
        <authorList>
            <person name="de Groot N.N."/>
        </authorList>
    </citation>
    <scope>NUCLEOTIDE SEQUENCE [LARGE SCALE GENOMIC DNA]</scope>
    <source>
        <strain evidence="3 4">DSM 44908</strain>
    </source>
</reference>
<dbReference type="PANTHER" id="PTHR43476">
    <property type="entry name" value="3-(3-HYDROXY-PHENYL)PROPIONATE/3-HYDROXYCINNAMIC ACID HYDROXYLASE"/>
    <property type="match status" value="1"/>
</dbReference>
<name>A0A1I0TF36_9NOCA</name>
<keyword evidence="1" id="KW-0560">Oxidoreductase</keyword>
<dbReference type="InterPro" id="IPR050631">
    <property type="entry name" value="PheA/TfdB_FAD_monoxygenase"/>
</dbReference>
<evidence type="ECO:0000313" key="3">
    <source>
        <dbReference type="EMBL" id="SFA50365.1"/>
    </source>
</evidence>
<dbReference type="Gene3D" id="3.30.70.2450">
    <property type="match status" value="1"/>
</dbReference>
<feature type="domain" description="FAD-binding" evidence="2">
    <location>
        <begin position="14"/>
        <end position="357"/>
    </location>
</feature>
<dbReference type="PANTHER" id="PTHR43476:SF3">
    <property type="entry name" value="FAD-BINDING MONOOXYGENASE"/>
    <property type="match status" value="1"/>
</dbReference>